<evidence type="ECO:0000313" key="5">
    <source>
        <dbReference type="Proteomes" id="UP000607559"/>
    </source>
</evidence>
<keyword evidence="1" id="KW-0808">Transferase</keyword>
<feature type="domain" description="Nucleotidyl transferase" evidence="3">
    <location>
        <begin position="4"/>
        <end position="116"/>
    </location>
</feature>
<dbReference type="GO" id="GO:0016779">
    <property type="term" value="F:nucleotidyltransferase activity"/>
    <property type="evidence" value="ECO:0007669"/>
    <property type="project" value="UniProtKB-KW"/>
</dbReference>
<evidence type="ECO:0000256" key="2">
    <source>
        <dbReference type="ARBA" id="ARBA00022695"/>
    </source>
</evidence>
<dbReference type="PANTHER" id="PTHR43584:SF8">
    <property type="entry name" value="N-ACETYLMURAMATE ALPHA-1-PHOSPHATE URIDYLYLTRANSFERASE"/>
    <property type="match status" value="1"/>
</dbReference>
<dbReference type="Gene3D" id="3.90.550.10">
    <property type="entry name" value="Spore Coat Polysaccharide Biosynthesis Protein SpsA, Chain A"/>
    <property type="match status" value="1"/>
</dbReference>
<dbReference type="RefSeq" id="WP_188930246.1">
    <property type="nucleotide sequence ID" value="NZ_BMJC01000001.1"/>
</dbReference>
<dbReference type="SUPFAM" id="SSF53448">
    <property type="entry name" value="Nucleotide-diphospho-sugar transferases"/>
    <property type="match status" value="1"/>
</dbReference>
<organism evidence="4 5">
    <name type="scientific">Puia dinghuensis</name>
    <dbReference type="NCBI Taxonomy" id="1792502"/>
    <lineage>
        <taxon>Bacteria</taxon>
        <taxon>Pseudomonadati</taxon>
        <taxon>Bacteroidota</taxon>
        <taxon>Chitinophagia</taxon>
        <taxon>Chitinophagales</taxon>
        <taxon>Chitinophagaceae</taxon>
        <taxon>Puia</taxon>
    </lineage>
</organism>
<protein>
    <submittedName>
        <fullName evidence="4">Sugar nucleotidyltransferase</fullName>
    </submittedName>
</protein>
<dbReference type="PANTHER" id="PTHR43584">
    <property type="entry name" value="NUCLEOTIDYL TRANSFERASE"/>
    <property type="match status" value="1"/>
</dbReference>
<comment type="caution">
    <text evidence="4">The sequence shown here is derived from an EMBL/GenBank/DDBJ whole genome shotgun (WGS) entry which is preliminary data.</text>
</comment>
<evidence type="ECO:0000256" key="1">
    <source>
        <dbReference type="ARBA" id="ARBA00022679"/>
    </source>
</evidence>
<evidence type="ECO:0000313" key="4">
    <source>
        <dbReference type="EMBL" id="GGA93262.1"/>
    </source>
</evidence>
<dbReference type="InterPro" id="IPR029044">
    <property type="entry name" value="Nucleotide-diphossugar_trans"/>
</dbReference>
<dbReference type="InterPro" id="IPR050065">
    <property type="entry name" value="GlmU-like"/>
</dbReference>
<evidence type="ECO:0000259" key="3">
    <source>
        <dbReference type="Pfam" id="PF00483"/>
    </source>
</evidence>
<keyword evidence="5" id="KW-1185">Reference proteome</keyword>
<reference evidence="4" key="2">
    <citation type="submission" date="2020-09" db="EMBL/GenBank/DDBJ databases">
        <authorList>
            <person name="Sun Q."/>
            <person name="Zhou Y."/>
        </authorList>
    </citation>
    <scope>NUCLEOTIDE SEQUENCE</scope>
    <source>
        <strain evidence="4">CGMCC 1.15448</strain>
    </source>
</reference>
<proteinExistence type="predicted"/>
<dbReference type="CDD" id="cd02523">
    <property type="entry name" value="PC_cytidylyltransferase"/>
    <property type="match status" value="1"/>
</dbReference>
<gene>
    <name evidence="4" type="ORF">GCM10011511_15830</name>
</gene>
<reference evidence="4" key="1">
    <citation type="journal article" date="2014" name="Int. J. Syst. Evol. Microbiol.">
        <title>Complete genome sequence of Corynebacterium casei LMG S-19264T (=DSM 44701T), isolated from a smear-ripened cheese.</title>
        <authorList>
            <consortium name="US DOE Joint Genome Institute (JGI-PGF)"/>
            <person name="Walter F."/>
            <person name="Albersmeier A."/>
            <person name="Kalinowski J."/>
            <person name="Ruckert C."/>
        </authorList>
    </citation>
    <scope>NUCLEOTIDE SEQUENCE</scope>
    <source>
        <strain evidence="4">CGMCC 1.15448</strain>
    </source>
</reference>
<keyword evidence="2" id="KW-0548">Nucleotidyltransferase</keyword>
<dbReference type="AlphaFoldDB" id="A0A8J2UBS5"/>
<name>A0A8J2UBS5_9BACT</name>
<dbReference type="Proteomes" id="UP000607559">
    <property type="component" value="Unassembled WGS sequence"/>
</dbReference>
<sequence>MNVIIPAAGRGTRLLPLTSNCPKCLVEINDKPILHYLLSDLKKLNVTKVIIVTGYRGEMIREYVDACEYFSDIICIQNSQFDSTNSIVSLALSRTFWQNDFCIIDSDLLLRFDVVEQLIKSNNTCLFIDNTKNPDSIDMKVKVKDERLIYMDKNLSRDETFGEFFGLSHWTPEDAADLSNEIDQLINQNKSDVWYEFAIRSLAQKKKLPIKTCTSDTWFEIDNILDFQKAGSFIKHHLDKT</sequence>
<dbReference type="EMBL" id="BMJC01000001">
    <property type="protein sequence ID" value="GGA93262.1"/>
    <property type="molecule type" value="Genomic_DNA"/>
</dbReference>
<dbReference type="Pfam" id="PF00483">
    <property type="entry name" value="NTP_transferase"/>
    <property type="match status" value="1"/>
</dbReference>
<dbReference type="InterPro" id="IPR005835">
    <property type="entry name" value="NTP_transferase_dom"/>
</dbReference>
<accession>A0A8J2UBS5</accession>